<dbReference type="EMBL" id="MN739588">
    <property type="protein sequence ID" value="QHT14718.1"/>
    <property type="molecule type" value="Genomic_DNA"/>
</dbReference>
<protein>
    <recommendedName>
        <fullName evidence="2">RING-type domain-containing protein</fullName>
    </recommendedName>
</protein>
<accession>A0A6C0DCT2</accession>
<organism evidence="1">
    <name type="scientific">viral metagenome</name>
    <dbReference type="NCBI Taxonomy" id="1070528"/>
    <lineage>
        <taxon>unclassified sequences</taxon>
        <taxon>metagenomes</taxon>
        <taxon>organismal metagenomes</taxon>
    </lineage>
</organism>
<dbReference type="AlphaFoldDB" id="A0A6C0DCT2"/>
<reference evidence="1" key="1">
    <citation type="journal article" date="2020" name="Nature">
        <title>Giant virus diversity and host interactions through global metagenomics.</title>
        <authorList>
            <person name="Schulz F."/>
            <person name="Roux S."/>
            <person name="Paez-Espino D."/>
            <person name="Jungbluth S."/>
            <person name="Walsh D.A."/>
            <person name="Denef V.J."/>
            <person name="McMahon K.D."/>
            <person name="Konstantinidis K.T."/>
            <person name="Eloe-Fadrosh E.A."/>
            <person name="Kyrpides N.C."/>
            <person name="Woyke T."/>
        </authorList>
    </citation>
    <scope>NUCLEOTIDE SEQUENCE</scope>
    <source>
        <strain evidence="1">GVMAG-M-3300023174-141</strain>
    </source>
</reference>
<evidence type="ECO:0000313" key="1">
    <source>
        <dbReference type="EMBL" id="QHT14718.1"/>
    </source>
</evidence>
<proteinExistence type="predicted"/>
<evidence type="ECO:0008006" key="2">
    <source>
        <dbReference type="Google" id="ProtNLM"/>
    </source>
</evidence>
<sequence>MSQLYEDDECYQCMLYVRFIANSNKWKCIICDLNEQGSEISEDYNIIWGRYQLPCEHEVHIRCFQKWCKINEMVGCVLCGPIEQVESNRFCNQCEQYGHSRCS</sequence>
<name>A0A6C0DCT2_9ZZZZ</name>